<evidence type="ECO:0000313" key="20">
    <source>
        <dbReference type="EMBL" id="CAG19568.1"/>
    </source>
</evidence>
<dbReference type="Pfam" id="PF00005">
    <property type="entry name" value="ABC_tran"/>
    <property type="match status" value="1"/>
</dbReference>
<dbReference type="Gene3D" id="3.40.50.300">
    <property type="entry name" value="P-loop containing nucleotide triphosphate hydrolases"/>
    <property type="match status" value="1"/>
</dbReference>
<evidence type="ECO:0000256" key="2">
    <source>
        <dbReference type="ARBA" id="ARBA00022448"/>
    </source>
</evidence>
<keyword evidence="9" id="KW-0029">Amino-acid transport</keyword>
<feature type="domain" description="ABC transmembrane type-1" evidence="19">
    <location>
        <begin position="51"/>
        <end position="340"/>
    </location>
</feature>
<dbReference type="InterPro" id="IPR003439">
    <property type="entry name" value="ABC_transporter-like_ATP-bd"/>
</dbReference>
<keyword evidence="7 20" id="KW-0067">ATP-binding</keyword>
<evidence type="ECO:0000256" key="1">
    <source>
        <dbReference type="ARBA" id="ARBA00004429"/>
    </source>
</evidence>
<protein>
    <recommendedName>
        <fullName evidence="16">Glutathione/L-cysteine transport system ATP-binding/permease protein CydC</fullName>
    </recommendedName>
</protein>
<dbReference type="NCBIfam" id="NF008364">
    <property type="entry name" value="PRK11160.1"/>
    <property type="match status" value="1"/>
</dbReference>
<sequence>MASWFKMVISIKLVMKAFSLTCWHILIRGISMRDLVPYLKLYRKHWFGLTVGMILGLLTLLAGLSLLTLSGWFISASAVAGLTIARQTFNYMLPGAGVRGFSMARTAGRWGERVVSHDATFKLLADLRLFFFKKLTPLIPGRQTNLRDADLLNRLVADVDAMDHVYLRLVSPLVIGVIGLLAVTGFLAWFDLTIGLTLGAVLLSLMLALPVIFYRLGKSNGEELTYAKANYRVKLLDWLQGHAELLLFNAEDRYRKEAESEQEKLLAAQRKMASLTGFANAILMAATGWTLVLILWISADGVGGAMPDPFIAMVAFATMASFEMMMPVAGAFQYLGQTLTSARRLNEIIEATPDTQFDPNGHQAVVHGDISIDNISYTYHDSEQPVVSNVSIKLKKGEKLALLGRTGCGKSTLLQLITRNWDPQQGQISIDGVALPSWHETSLRTAITVVSQRVDVFNGSLRENLVLAKPEGTDEEFKASLVRVGLETLLEDKGLDTWLGEGGRQISGGERRRLGIARALLHNAPILLLDEPTEGLDRRTEQQILSLLLEHAKDKTVLFITHRLVGLEQMDHICLMDEGEIIERGQHQELIAAGGRYTELCNRI</sequence>
<dbReference type="InterPro" id="IPR039421">
    <property type="entry name" value="Type_1_exporter"/>
</dbReference>
<feature type="transmembrane region" description="Helical" evidence="17">
    <location>
        <begin position="46"/>
        <end position="66"/>
    </location>
</feature>
<keyword evidence="11 17" id="KW-0472">Membrane</keyword>
<dbReference type="InterPro" id="IPR011527">
    <property type="entry name" value="ABC1_TM_dom"/>
</dbReference>
<dbReference type="SMART" id="SM00382">
    <property type="entry name" value="AAA"/>
    <property type="match status" value="1"/>
</dbReference>
<evidence type="ECO:0000259" key="18">
    <source>
        <dbReference type="PROSITE" id="PS50893"/>
    </source>
</evidence>
<dbReference type="CDD" id="cd03247">
    <property type="entry name" value="ABCC_cytochrome_bd"/>
    <property type="match status" value="1"/>
</dbReference>
<comment type="similarity">
    <text evidence="14">Belongs to the ABC transporter superfamily. Cysteine exporter (TC 3.A.1.129.1) family.</text>
</comment>
<keyword evidence="5 17" id="KW-0812">Transmembrane</keyword>
<dbReference type="EMBL" id="CR378666">
    <property type="protein sequence ID" value="CAG19568.1"/>
    <property type="molecule type" value="Genomic_DNA"/>
</dbReference>
<evidence type="ECO:0000256" key="3">
    <source>
        <dbReference type="ARBA" id="ARBA00022475"/>
    </source>
</evidence>
<keyword evidence="2" id="KW-0813">Transport</keyword>
<dbReference type="GO" id="GO:0006865">
    <property type="term" value="P:amino acid transport"/>
    <property type="evidence" value="ECO:0007669"/>
    <property type="project" value="UniProtKB-KW"/>
</dbReference>
<dbReference type="Gene3D" id="1.20.1560.10">
    <property type="entry name" value="ABC transporter type 1, transmembrane domain"/>
    <property type="match status" value="1"/>
</dbReference>
<feature type="transmembrane region" description="Helical" evidence="17">
    <location>
        <begin position="6"/>
        <end position="26"/>
    </location>
</feature>
<dbReference type="SUPFAM" id="SSF90123">
    <property type="entry name" value="ABC transporter transmembrane region"/>
    <property type="match status" value="1"/>
</dbReference>
<evidence type="ECO:0000259" key="19">
    <source>
        <dbReference type="PROSITE" id="PS50929"/>
    </source>
</evidence>
<comment type="subcellular location">
    <subcellularLocation>
        <location evidence="1">Cell inner membrane</location>
        <topology evidence="1">Multi-pass membrane protein</topology>
    </subcellularLocation>
</comment>
<organism evidence="20 21">
    <name type="scientific">Photobacterium profundum (strain SS9)</name>
    <dbReference type="NCBI Taxonomy" id="298386"/>
    <lineage>
        <taxon>Bacteria</taxon>
        <taxon>Pseudomonadati</taxon>
        <taxon>Pseudomonadota</taxon>
        <taxon>Gammaproteobacteria</taxon>
        <taxon>Vibrionales</taxon>
        <taxon>Vibrionaceae</taxon>
        <taxon>Photobacterium</taxon>
    </lineage>
</organism>
<dbReference type="PROSITE" id="PS50893">
    <property type="entry name" value="ABC_TRANSPORTER_2"/>
    <property type="match status" value="1"/>
</dbReference>
<gene>
    <name evidence="20" type="primary">SF0845</name>
    <name evidence="20" type="ordered locus">PBPRA1157</name>
</gene>
<dbReference type="GO" id="GO:0045454">
    <property type="term" value="P:cell redox homeostasis"/>
    <property type="evidence" value="ECO:0007669"/>
    <property type="project" value="InterPro"/>
</dbReference>
<dbReference type="InterPro" id="IPR014223">
    <property type="entry name" value="ABC_CydC/D"/>
</dbReference>
<feature type="transmembrane region" description="Helical" evidence="17">
    <location>
        <begin position="310"/>
        <end position="335"/>
    </location>
</feature>
<evidence type="ECO:0000256" key="15">
    <source>
        <dbReference type="ARBA" id="ARBA00063833"/>
    </source>
</evidence>
<dbReference type="CDD" id="cd18585">
    <property type="entry name" value="ABC_6TM_CydC"/>
    <property type="match status" value="1"/>
</dbReference>
<evidence type="ECO:0000256" key="7">
    <source>
        <dbReference type="ARBA" id="ARBA00022840"/>
    </source>
</evidence>
<evidence type="ECO:0000256" key="14">
    <source>
        <dbReference type="ARBA" id="ARBA00061534"/>
    </source>
</evidence>
<feature type="transmembrane region" description="Helical" evidence="17">
    <location>
        <begin position="278"/>
        <end position="298"/>
    </location>
</feature>
<keyword evidence="8" id="KW-1278">Translocase</keyword>
<dbReference type="GO" id="GO:0034775">
    <property type="term" value="P:glutathione transmembrane transport"/>
    <property type="evidence" value="ECO:0007669"/>
    <property type="project" value="InterPro"/>
</dbReference>
<keyword evidence="21" id="KW-1185">Reference proteome</keyword>
<evidence type="ECO:0000256" key="9">
    <source>
        <dbReference type="ARBA" id="ARBA00022970"/>
    </source>
</evidence>
<keyword evidence="6" id="KW-0547">Nucleotide-binding</keyword>
<comment type="subunit">
    <text evidence="15">Forms a heterodimer with CydD.</text>
</comment>
<dbReference type="SUPFAM" id="SSF52540">
    <property type="entry name" value="P-loop containing nucleoside triphosphate hydrolases"/>
    <property type="match status" value="1"/>
</dbReference>
<dbReference type="PROSITE" id="PS00211">
    <property type="entry name" value="ABC_TRANSPORTER_1"/>
    <property type="match status" value="1"/>
</dbReference>
<evidence type="ECO:0000256" key="8">
    <source>
        <dbReference type="ARBA" id="ARBA00022967"/>
    </source>
</evidence>
<dbReference type="PANTHER" id="PTHR24221:SF653">
    <property type="entry name" value="TRANSPORT ATP-BINDING PROTEIN CYDC"/>
    <property type="match status" value="1"/>
</dbReference>
<dbReference type="FunFam" id="3.40.50.300:FF:000854">
    <property type="entry name" value="Multidrug ABC transporter ATP-binding protein"/>
    <property type="match status" value="1"/>
</dbReference>
<dbReference type="GO" id="GO:0005524">
    <property type="term" value="F:ATP binding"/>
    <property type="evidence" value="ECO:0007669"/>
    <property type="project" value="UniProtKB-KW"/>
</dbReference>
<keyword evidence="4" id="KW-0997">Cell inner membrane</keyword>
<reference evidence="21" key="1">
    <citation type="journal article" date="2005" name="Science">
        <title>Life at depth: Photobacterium profundum genome sequence and expression analysis.</title>
        <authorList>
            <person name="Vezzi A."/>
            <person name="Campanaro S."/>
            <person name="D'Angelo M."/>
            <person name="Simonato F."/>
            <person name="Vitulo N."/>
            <person name="Lauro F.M."/>
            <person name="Cestaro A."/>
            <person name="Malacrida G."/>
            <person name="Simionati B."/>
            <person name="Cannata N."/>
            <person name="Romualdi C."/>
            <person name="Bartlett D.H."/>
            <person name="Valle G."/>
        </authorList>
    </citation>
    <scope>NUCLEOTIDE SEQUENCE [LARGE SCALE GENOMIC DNA]</scope>
    <source>
        <strain evidence="21">ATCC BAA-1253 / SS9</strain>
    </source>
</reference>
<dbReference type="GO" id="GO:0016887">
    <property type="term" value="F:ATP hydrolysis activity"/>
    <property type="evidence" value="ECO:0007669"/>
    <property type="project" value="InterPro"/>
</dbReference>
<evidence type="ECO:0000256" key="17">
    <source>
        <dbReference type="SAM" id="Phobius"/>
    </source>
</evidence>
<evidence type="ECO:0000256" key="13">
    <source>
        <dbReference type="ARBA" id="ARBA00051241"/>
    </source>
</evidence>
<dbReference type="AlphaFoldDB" id="Q6LT08"/>
<proteinExistence type="inferred from homology"/>
<dbReference type="InterPro" id="IPR003593">
    <property type="entry name" value="AAA+_ATPase"/>
</dbReference>
<dbReference type="InterPro" id="IPR036640">
    <property type="entry name" value="ABC1_TM_sf"/>
</dbReference>
<dbReference type="InterPro" id="IPR017871">
    <property type="entry name" value="ABC_transporter-like_CS"/>
</dbReference>
<dbReference type="HOGENOM" id="CLU_000604_84_9_6"/>
<dbReference type="GO" id="GO:0034040">
    <property type="term" value="F:ATPase-coupled lipid transmembrane transporter activity"/>
    <property type="evidence" value="ECO:0007669"/>
    <property type="project" value="TreeGrafter"/>
</dbReference>
<keyword evidence="3" id="KW-1003">Cell membrane</keyword>
<evidence type="ECO:0000256" key="12">
    <source>
        <dbReference type="ARBA" id="ARBA00050301"/>
    </source>
</evidence>
<dbReference type="PROSITE" id="PS50929">
    <property type="entry name" value="ABC_TM1F"/>
    <property type="match status" value="1"/>
</dbReference>
<dbReference type="STRING" id="298386.PBPRA1157"/>
<comment type="catalytic activity">
    <reaction evidence="12">
        <text>glutathione(in) + ATP + H2O = glutathione(out) + ADP + phosphate + H(+)</text>
        <dbReference type="Rhea" id="RHEA:29787"/>
        <dbReference type="ChEBI" id="CHEBI:15377"/>
        <dbReference type="ChEBI" id="CHEBI:15378"/>
        <dbReference type="ChEBI" id="CHEBI:30616"/>
        <dbReference type="ChEBI" id="CHEBI:43474"/>
        <dbReference type="ChEBI" id="CHEBI:57925"/>
        <dbReference type="ChEBI" id="CHEBI:456216"/>
    </reaction>
    <physiologicalReaction direction="left-to-right" evidence="12">
        <dbReference type="Rhea" id="RHEA:29788"/>
    </physiologicalReaction>
</comment>
<evidence type="ECO:0000256" key="6">
    <source>
        <dbReference type="ARBA" id="ARBA00022741"/>
    </source>
</evidence>
<dbReference type="PANTHER" id="PTHR24221">
    <property type="entry name" value="ATP-BINDING CASSETTE SUB-FAMILY B"/>
    <property type="match status" value="1"/>
</dbReference>
<dbReference type="KEGG" id="ppr:PBPRA1157"/>
<keyword evidence="10 17" id="KW-1133">Transmembrane helix</keyword>
<accession>Q6LT08</accession>
<dbReference type="eggNOG" id="COG4987">
    <property type="taxonomic scope" value="Bacteria"/>
</dbReference>
<dbReference type="Proteomes" id="UP000000593">
    <property type="component" value="Chromosome 1"/>
</dbReference>
<dbReference type="FunFam" id="1.20.1560.10:FF:000060">
    <property type="entry name" value="Cysteine/glutathione ABC transporter ATP-binding protein/permease CydC"/>
    <property type="match status" value="1"/>
</dbReference>
<evidence type="ECO:0000256" key="10">
    <source>
        <dbReference type="ARBA" id="ARBA00022989"/>
    </source>
</evidence>
<evidence type="ECO:0000256" key="16">
    <source>
        <dbReference type="ARBA" id="ARBA00071411"/>
    </source>
</evidence>
<evidence type="ECO:0000256" key="11">
    <source>
        <dbReference type="ARBA" id="ARBA00023136"/>
    </source>
</evidence>
<feature type="transmembrane region" description="Helical" evidence="17">
    <location>
        <begin position="169"/>
        <end position="190"/>
    </location>
</feature>
<dbReference type="GO" id="GO:0140359">
    <property type="term" value="F:ABC-type transporter activity"/>
    <property type="evidence" value="ECO:0007669"/>
    <property type="project" value="InterPro"/>
</dbReference>
<feature type="domain" description="ABC transporter" evidence="18">
    <location>
        <begin position="370"/>
        <end position="603"/>
    </location>
</feature>
<name>Q6LT08_PHOPR</name>
<feature type="transmembrane region" description="Helical" evidence="17">
    <location>
        <begin position="196"/>
        <end position="216"/>
    </location>
</feature>
<dbReference type="GO" id="GO:0005886">
    <property type="term" value="C:plasma membrane"/>
    <property type="evidence" value="ECO:0007669"/>
    <property type="project" value="UniProtKB-SubCell"/>
</dbReference>
<dbReference type="Pfam" id="PF00664">
    <property type="entry name" value="ABC_membrane"/>
    <property type="match status" value="1"/>
</dbReference>
<dbReference type="NCBIfam" id="TIGR02868">
    <property type="entry name" value="CydC"/>
    <property type="match status" value="1"/>
</dbReference>
<evidence type="ECO:0000256" key="5">
    <source>
        <dbReference type="ARBA" id="ARBA00022692"/>
    </source>
</evidence>
<dbReference type="InterPro" id="IPR027417">
    <property type="entry name" value="P-loop_NTPase"/>
</dbReference>
<evidence type="ECO:0000313" key="21">
    <source>
        <dbReference type="Proteomes" id="UP000000593"/>
    </source>
</evidence>
<evidence type="ECO:0000256" key="4">
    <source>
        <dbReference type="ARBA" id="ARBA00022519"/>
    </source>
</evidence>
<comment type="catalytic activity">
    <reaction evidence="13">
        <text>L-cysteine(in) + ATP + H2O = L-cysteine(out) + ADP + phosphate + H(+)</text>
        <dbReference type="Rhea" id="RHEA:29783"/>
        <dbReference type="ChEBI" id="CHEBI:15377"/>
        <dbReference type="ChEBI" id="CHEBI:15378"/>
        <dbReference type="ChEBI" id="CHEBI:30616"/>
        <dbReference type="ChEBI" id="CHEBI:35235"/>
        <dbReference type="ChEBI" id="CHEBI:43474"/>
        <dbReference type="ChEBI" id="CHEBI:456216"/>
    </reaction>
    <physiologicalReaction direction="left-to-right" evidence="13">
        <dbReference type="Rhea" id="RHEA:29784"/>
    </physiologicalReaction>
</comment>